<dbReference type="KEGG" id="spon:HME9304_03167"/>
<organism evidence="1 2">
    <name type="scientific">Flagellimonas maritima</name>
    <dbReference type="NCBI Taxonomy" id="1383885"/>
    <lineage>
        <taxon>Bacteria</taxon>
        <taxon>Pseudomonadati</taxon>
        <taxon>Bacteroidota</taxon>
        <taxon>Flavobacteriia</taxon>
        <taxon>Flavobacteriales</taxon>
        <taxon>Flavobacteriaceae</taxon>
        <taxon>Flagellimonas</taxon>
    </lineage>
</organism>
<evidence type="ECO:0008006" key="3">
    <source>
        <dbReference type="Google" id="ProtNLM"/>
    </source>
</evidence>
<dbReference type="EMBL" id="CP030104">
    <property type="protein sequence ID" value="AWX46135.1"/>
    <property type="molecule type" value="Genomic_DNA"/>
</dbReference>
<proteinExistence type="predicted"/>
<protein>
    <recommendedName>
        <fullName evidence="3">DUF1801 domain-containing protein</fullName>
    </recommendedName>
</protein>
<gene>
    <name evidence="1" type="ORF">HME9304_03167</name>
</gene>
<sequence>MDNTHFTQIFEADSKALQMGLVLRKLVFSSFSNIDESIAGGAKVKLALYSRGGKNNVLCGIQKGAGDSCMLYVHHIDKIDHDRLKFSGSGKHAKRIKFFDEKEIVEDDIVWLFNLVKQNAPY</sequence>
<reference evidence="1 2" key="1">
    <citation type="submission" date="2018-06" db="EMBL/GenBank/DDBJ databases">
        <title>Spongiibacterium sp. HME9304 Genome sequencing and assembly.</title>
        <authorList>
            <person name="Kang H."/>
            <person name="Kim H."/>
            <person name="Joh K."/>
        </authorList>
    </citation>
    <scope>NUCLEOTIDE SEQUENCE [LARGE SCALE GENOMIC DNA]</scope>
    <source>
        <strain evidence="1 2">HME9304</strain>
    </source>
</reference>
<dbReference type="Proteomes" id="UP000248536">
    <property type="component" value="Chromosome"/>
</dbReference>
<dbReference type="RefSeq" id="WP_112379449.1">
    <property type="nucleotide sequence ID" value="NZ_CP030104.1"/>
</dbReference>
<evidence type="ECO:0000313" key="2">
    <source>
        <dbReference type="Proteomes" id="UP000248536"/>
    </source>
</evidence>
<evidence type="ECO:0000313" key="1">
    <source>
        <dbReference type="EMBL" id="AWX46135.1"/>
    </source>
</evidence>
<accession>A0A2Z4LW01</accession>
<dbReference type="OrthoDB" id="1443424at2"/>
<keyword evidence="2" id="KW-1185">Reference proteome</keyword>
<name>A0A2Z4LW01_9FLAO</name>
<dbReference type="AlphaFoldDB" id="A0A2Z4LW01"/>